<evidence type="ECO:0000256" key="1">
    <source>
        <dbReference type="ARBA" id="ARBA00001974"/>
    </source>
</evidence>
<dbReference type="GO" id="GO:0009086">
    <property type="term" value="P:methionine biosynthetic process"/>
    <property type="evidence" value="ECO:0007669"/>
    <property type="project" value="TreeGrafter"/>
</dbReference>
<dbReference type="PANTHER" id="PTHR45754">
    <property type="entry name" value="METHYLENETETRAHYDROFOLATE REDUCTASE"/>
    <property type="match status" value="1"/>
</dbReference>
<keyword evidence="10" id="KW-1185">Reference proteome</keyword>
<dbReference type="UniPathway" id="UPA00193"/>
<dbReference type="KEGG" id="dtn:DTL3_0400"/>
<dbReference type="HOGENOM" id="CLU_025841_0_2_0"/>
<keyword evidence="5 8" id="KW-0274">FAD</keyword>
<dbReference type="EMBL" id="LN824141">
    <property type="protein sequence ID" value="CEP77726.1"/>
    <property type="molecule type" value="Genomic_DNA"/>
</dbReference>
<dbReference type="OrthoDB" id="9812555at2"/>
<dbReference type="GO" id="GO:0071949">
    <property type="term" value="F:FAD binding"/>
    <property type="evidence" value="ECO:0007669"/>
    <property type="project" value="TreeGrafter"/>
</dbReference>
<keyword evidence="6 8" id="KW-0560">Oxidoreductase</keyword>
<keyword evidence="4 8" id="KW-0285">Flavoprotein</keyword>
<dbReference type="Pfam" id="PF02219">
    <property type="entry name" value="MTHFR"/>
    <property type="match status" value="1"/>
</dbReference>
<organism evidence="9 10">
    <name type="scientific">Defluviitoga tunisiensis</name>
    <dbReference type="NCBI Taxonomy" id="1006576"/>
    <lineage>
        <taxon>Bacteria</taxon>
        <taxon>Thermotogati</taxon>
        <taxon>Thermotogota</taxon>
        <taxon>Thermotogae</taxon>
        <taxon>Petrotogales</taxon>
        <taxon>Petrotogaceae</taxon>
        <taxon>Defluviitoga</taxon>
    </lineage>
</organism>
<evidence type="ECO:0000256" key="3">
    <source>
        <dbReference type="ARBA" id="ARBA00006743"/>
    </source>
</evidence>
<dbReference type="CDD" id="cd00537">
    <property type="entry name" value="MTHFR"/>
    <property type="match status" value="1"/>
</dbReference>
<evidence type="ECO:0000256" key="5">
    <source>
        <dbReference type="ARBA" id="ARBA00022827"/>
    </source>
</evidence>
<proteinExistence type="inferred from homology"/>
<comment type="similarity">
    <text evidence="3 8">Belongs to the methylenetetrahydrofolate reductase family.</text>
</comment>
<comment type="catalytic activity">
    <reaction evidence="7">
        <text>(6S)-5-methyl-5,6,7,8-tetrahydrofolate + NAD(+) = (6R)-5,10-methylene-5,6,7,8-tetrahydrofolate + NADH + H(+)</text>
        <dbReference type="Rhea" id="RHEA:19821"/>
        <dbReference type="ChEBI" id="CHEBI:15378"/>
        <dbReference type="ChEBI" id="CHEBI:15636"/>
        <dbReference type="ChEBI" id="CHEBI:18608"/>
        <dbReference type="ChEBI" id="CHEBI:57540"/>
        <dbReference type="ChEBI" id="CHEBI:57945"/>
        <dbReference type="EC" id="1.5.1.54"/>
    </reaction>
    <physiologicalReaction direction="right-to-left" evidence="7">
        <dbReference type="Rhea" id="RHEA:19823"/>
    </physiologicalReaction>
</comment>
<dbReference type="STRING" id="1006576.DTL3_0400"/>
<dbReference type="GO" id="GO:0035999">
    <property type="term" value="P:tetrahydrofolate interconversion"/>
    <property type="evidence" value="ECO:0007669"/>
    <property type="project" value="UniProtKB-UniPathway"/>
</dbReference>
<comment type="pathway">
    <text evidence="2 8">One-carbon metabolism; tetrahydrofolate interconversion.</text>
</comment>
<reference evidence="10" key="1">
    <citation type="submission" date="2014-11" db="EMBL/GenBank/DDBJ databases">
        <authorList>
            <person name="Wibberg D."/>
        </authorList>
    </citation>
    <scope>NUCLEOTIDE SEQUENCE [LARGE SCALE GENOMIC DNA]</scope>
    <source>
        <strain evidence="10">L3</strain>
    </source>
</reference>
<name>A0A0C7NIE1_DEFTU</name>
<dbReference type="InterPro" id="IPR029041">
    <property type="entry name" value="FAD-linked_oxidoreductase-like"/>
</dbReference>
<evidence type="ECO:0000256" key="2">
    <source>
        <dbReference type="ARBA" id="ARBA00004777"/>
    </source>
</evidence>
<evidence type="ECO:0000256" key="4">
    <source>
        <dbReference type="ARBA" id="ARBA00022630"/>
    </source>
</evidence>
<evidence type="ECO:0000256" key="8">
    <source>
        <dbReference type="RuleBase" id="RU003862"/>
    </source>
</evidence>
<dbReference type="GO" id="GO:0005829">
    <property type="term" value="C:cytosol"/>
    <property type="evidence" value="ECO:0007669"/>
    <property type="project" value="TreeGrafter"/>
</dbReference>
<accession>A0A0C7NIE1</accession>
<dbReference type="SUPFAM" id="SSF51730">
    <property type="entry name" value="FAD-linked oxidoreductase"/>
    <property type="match status" value="1"/>
</dbReference>
<comment type="cofactor">
    <cofactor evidence="1 8">
        <name>FAD</name>
        <dbReference type="ChEBI" id="CHEBI:57692"/>
    </cofactor>
</comment>
<dbReference type="RefSeq" id="WP_045087301.1">
    <property type="nucleotide sequence ID" value="NZ_LN824141.1"/>
</dbReference>
<protein>
    <recommendedName>
        <fullName evidence="8">Methylenetetrahydrofolate reductase</fullName>
    </recommendedName>
</protein>
<evidence type="ECO:0000256" key="6">
    <source>
        <dbReference type="ARBA" id="ARBA00023002"/>
    </source>
</evidence>
<evidence type="ECO:0000313" key="9">
    <source>
        <dbReference type="EMBL" id="CEP77726.1"/>
    </source>
</evidence>
<dbReference type="Gene3D" id="3.20.20.220">
    <property type="match status" value="1"/>
</dbReference>
<gene>
    <name evidence="9" type="primary">metF</name>
    <name evidence="9" type="ORF">DTL3_0400</name>
</gene>
<sequence length="315" mass="35877">MKIVDVISQKGKPILSFEIIPPNRGGSILDIYNVVDGLMNFSPSFINVTKHANEVEYLENGLEVNKIIVNKRPGTVGISAALKNRYNVDVVPHLICVGFNKYQLEDILIDLHYLGIENVFVVRGDKNRYTFREFDEHKYACDLVEQIVNLNKGIYVYPTRYNYSTDFCIGVAGYPEKHFESPNLEKDLDNLKLKIELGAQFIITQMFFDVNYYINFLDKISERGINVPVIPGLKPIVSKKSLYNIPKSFFVNIPKELVEAFDEAKTPKDEFNVGVKHTIKMIEELLSSGVPGVHIFTMGKGDAVKEVLREFQNVF</sequence>
<dbReference type="InterPro" id="IPR003171">
    <property type="entry name" value="Mehydrof_redctse-like"/>
</dbReference>
<dbReference type="GO" id="GO:0106312">
    <property type="term" value="F:methylenetetrahydrofolate reductase (NADH) activity"/>
    <property type="evidence" value="ECO:0007669"/>
    <property type="project" value="UniProtKB-EC"/>
</dbReference>
<dbReference type="PANTHER" id="PTHR45754:SF3">
    <property type="entry name" value="METHYLENETETRAHYDROFOLATE REDUCTASE (NADPH)"/>
    <property type="match status" value="1"/>
</dbReference>
<evidence type="ECO:0000313" key="10">
    <source>
        <dbReference type="Proteomes" id="UP000032809"/>
    </source>
</evidence>
<dbReference type="PATRIC" id="fig|1006576.9.peg.394"/>
<dbReference type="Proteomes" id="UP000032809">
    <property type="component" value="Chromosome I"/>
</dbReference>
<dbReference type="AlphaFoldDB" id="A0A0C7NIE1"/>
<evidence type="ECO:0000256" key="7">
    <source>
        <dbReference type="ARBA" id="ARBA00048628"/>
    </source>
</evidence>